<name>A0ABS5K9Z5_9BACT</name>
<dbReference type="Pfam" id="PF02464">
    <property type="entry name" value="CinA"/>
    <property type="match status" value="1"/>
</dbReference>
<dbReference type="SUPFAM" id="SSF142433">
    <property type="entry name" value="CinA-like"/>
    <property type="match status" value="1"/>
</dbReference>
<dbReference type="NCBIfam" id="TIGR00200">
    <property type="entry name" value="cinA_nterm"/>
    <property type="match status" value="1"/>
</dbReference>
<dbReference type="InterPro" id="IPR008136">
    <property type="entry name" value="CinA_C"/>
</dbReference>
<reference evidence="3 4" key="1">
    <citation type="journal article" date="2014" name="Int. J. Syst. Evol. Microbiol.">
        <title>Carboxylicivirga gen. nov. in the family Marinilabiliaceae with two novel species, Carboxylicivirga mesophila sp. nov. and Carboxylicivirga taeanensis sp. nov., and reclassification of Cytophaga fermentans as Saccharicrinis fermentans gen. nov., comb. nov.</title>
        <authorList>
            <person name="Yang S.H."/>
            <person name="Seo H.S."/>
            <person name="Woo J.H."/>
            <person name="Oh H.M."/>
            <person name="Jang H."/>
            <person name="Lee J.H."/>
            <person name="Kim S.J."/>
            <person name="Kwon K.K."/>
        </authorList>
    </citation>
    <scope>NUCLEOTIDE SEQUENCE [LARGE SCALE GENOMIC DNA]</scope>
    <source>
        <strain evidence="3 4">JCM 18290</strain>
    </source>
</reference>
<evidence type="ECO:0000259" key="2">
    <source>
        <dbReference type="SMART" id="SM00852"/>
    </source>
</evidence>
<dbReference type="Gene3D" id="3.40.980.10">
    <property type="entry name" value="MoaB/Mog-like domain"/>
    <property type="match status" value="1"/>
</dbReference>
<comment type="similarity">
    <text evidence="1">Belongs to the CinA family.</text>
</comment>
<evidence type="ECO:0000256" key="1">
    <source>
        <dbReference type="HAMAP-Rule" id="MF_00226"/>
    </source>
</evidence>
<dbReference type="CDD" id="cd00885">
    <property type="entry name" value="cinA"/>
    <property type="match status" value="1"/>
</dbReference>
<dbReference type="HAMAP" id="MF_00226_B">
    <property type="entry name" value="CinA_B"/>
    <property type="match status" value="1"/>
</dbReference>
<dbReference type="InterPro" id="IPR050101">
    <property type="entry name" value="CinA"/>
</dbReference>
<dbReference type="PANTHER" id="PTHR13939:SF0">
    <property type="entry name" value="NMN AMIDOHYDROLASE-LIKE PROTEIN YFAY"/>
    <property type="match status" value="1"/>
</dbReference>
<dbReference type="SUPFAM" id="SSF53218">
    <property type="entry name" value="Molybdenum cofactor biosynthesis proteins"/>
    <property type="match status" value="1"/>
</dbReference>
<protein>
    <recommendedName>
        <fullName evidence="1">CinA-like protein</fullName>
    </recommendedName>
</protein>
<dbReference type="InterPro" id="IPR036653">
    <property type="entry name" value="CinA-like_C"/>
</dbReference>
<dbReference type="InterPro" id="IPR036425">
    <property type="entry name" value="MoaB/Mog-like_dom_sf"/>
</dbReference>
<sequence>MQVEIITIGNELLIGQVVDTNSAWMGQQLNEEGFDVVRITSIQDTAEEITTVLSEAVKRVDVVMLTGGLGPTKDDITKDTLAAFFNSKLVFNQHAYDNMASYLKGRVKGINKLNESQAYVPECCEVINNPVGTAPVMWFDENDKIVVSMPGVPSEMKLAMTKEIIPRLQQRFKTGHIMHKTIQVCNIPEAVLAEQLEAWEATIPNYMSLAYLPSPGKIRLRLTAKTANDEQANTDFERLTSELYQLVGENIYAEEDSPIEVLLGASLKESSRTLAVAESCTGGNIAHLVTRIPGSSAYFKGGVVAYENMVKQKVLGVEEQALLNYGAVSQQVVEQMAIGVKELLQSDYAIATSGIAGPDGGTDEKPVGTVWIAIAGDFGVVSACYQFGRIRERNIQRASETGMIMLLQQLKRRSPDV</sequence>
<dbReference type="NCBIfam" id="TIGR00177">
    <property type="entry name" value="molyb_syn"/>
    <property type="match status" value="1"/>
</dbReference>
<dbReference type="InterPro" id="IPR008135">
    <property type="entry name" value="Competence-induced_CinA"/>
</dbReference>
<dbReference type="Pfam" id="PF00994">
    <property type="entry name" value="MoCF_biosynth"/>
    <property type="match status" value="1"/>
</dbReference>
<dbReference type="Gene3D" id="3.90.950.20">
    <property type="entry name" value="CinA-like"/>
    <property type="match status" value="1"/>
</dbReference>
<dbReference type="SMART" id="SM00852">
    <property type="entry name" value="MoCF_biosynth"/>
    <property type="match status" value="1"/>
</dbReference>
<keyword evidence="4" id="KW-1185">Reference proteome</keyword>
<gene>
    <name evidence="3" type="ORF">KEM09_08025</name>
</gene>
<dbReference type="NCBIfam" id="NF001813">
    <property type="entry name" value="PRK00549.1"/>
    <property type="match status" value="1"/>
</dbReference>
<organism evidence="3 4">
    <name type="scientific">Carboxylicivirga mesophila</name>
    <dbReference type="NCBI Taxonomy" id="1166478"/>
    <lineage>
        <taxon>Bacteria</taxon>
        <taxon>Pseudomonadati</taxon>
        <taxon>Bacteroidota</taxon>
        <taxon>Bacteroidia</taxon>
        <taxon>Marinilabiliales</taxon>
        <taxon>Marinilabiliaceae</taxon>
        <taxon>Carboxylicivirga</taxon>
    </lineage>
</organism>
<dbReference type="InterPro" id="IPR041424">
    <property type="entry name" value="CinA_KH"/>
</dbReference>
<accession>A0ABS5K9Z5</accession>
<dbReference type="Pfam" id="PF18146">
    <property type="entry name" value="CinA_KH"/>
    <property type="match status" value="1"/>
</dbReference>
<dbReference type="PIRSF" id="PIRSF006728">
    <property type="entry name" value="CinA"/>
    <property type="match status" value="1"/>
</dbReference>
<feature type="domain" description="MoaB/Mog" evidence="2">
    <location>
        <begin position="4"/>
        <end position="171"/>
    </location>
</feature>
<dbReference type="EMBL" id="JAGUCN010000007">
    <property type="protein sequence ID" value="MBS2211343.1"/>
    <property type="molecule type" value="Genomic_DNA"/>
</dbReference>
<dbReference type="RefSeq" id="WP_212227449.1">
    <property type="nucleotide sequence ID" value="NZ_JAGUCN010000007.1"/>
</dbReference>
<evidence type="ECO:0000313" key="4">
    <source>
        <dbReference type="Proteomes" id="UP000721861"/>
    </source>
</evidence>
<proteinExistence type="inferred from homology"/>
<dbReference type="InterPro" id="IPR001453">
    <property type="entry name" value="MoaB/Mog_dom"/>
</dbReference>
<evidence type="ECO:0000313" key="3">
    <source>
        <dbReference type="EMBL" id="MBS2211343.1"/>
    </source>
</evidence>
<dbReference type="NCBIfam" id="TIGR00199">
    <property type="entry name" value="PncC_domain"/>
    <property type="match status" value="1"/>
</dbReference>
<dbReference type="Proteomes" id="UP000721861">
    <property type="component" value="Unassembled WGS sequence"/>
</dbReference>
<dbReference type="PANTHER" id="PTHR13939">
    <property type="entry name" value="NICOTINAMIDE-NUCLEOTIDE AMIDOHYDROLASE PNCC"/>
    <property type="match status" value="1"/>
</dbReference>
<comment type="caution">
    <text evidence="3">The sequence shown here is derived from an EMBL/GenBank/DDBJ whole genome shotgun (WGS) entry which is preliminary data.</text>
</comment>